<dbReference type="InterPro" id="IPR053931">
    <property type="entry name" value="RapZ_C"/>
</dbReference>
<gene>
    <name evidence="2" type="ORF">SAMN02745220_02028</name>
</gene>
<proteinExistence type="predicted"/>
<evidence type="ECO:0000313" key="2">
    <source>
        <dbReference type="EMBL" id="SHO47886.1"/>
    </source>
</evidence>
<dbReference type="GO" id="GO:0005524">
    <property type="term" value="F:ATP binding"/>
    <property type="evidence" value="ECO:0007669"/>
    <property type="project" value="InterPro"/>
</dbReference>
<dbReference type="Proteomes" id="UP000184603">
    <property type="component" value="Unassembled WGS sequence"/>
</dbReference>
<reference evidence="2 3" key="1">
    <citation type="submission" date="2016-12" db="EMBL/GenBank/DDBJ databases">
        <authorList>
            <person name="Song W.-J."/>
            <person name="Kurnit D.M."/>
        </authorList>
    </citation>
    <scope>NUCLEOTIDE SEQUENCE [LARGE SCALE GENOMIC DNA]</scope>
    <source>
        <strain evidence="2 3">DSM 18488</strain>
    </source>
</reference>
<dbReference type="EMBL" id="FRFE01000008">
    <property type="protein sequence ID" value="SHO47886.1"/>
    <property type="molecule type" value="Genomic_DNA"/>
</dbReference>
<dbReference type="PANTHER" id="PTHR30448">
    <property type="entry name" value="RNASE ADAPTER PROTEIN RAPZ"/>
    <property type="match status" value="1"/>
</dbReference>
<protein>
    <submittedName>
        <fullName evidence="2">UPF0042 nucleotide-binding protein</fullName>
    </submittedName>
</protein>
<keyword evidence="3" id="KW-1185">Reference proteome</keyword>
<name>A0A1M7Y5S6_9BACT</name>
<dbReference type="AlphaFoldDB" id="A0A1M7Y5S6"/>
<dbReference type="STRING" id="1121416.SAMN02745220_02028"/>
<dbReference type="Pfam" id="PF22740">
    <property type="entry name" value="PapZ_C"/>
    <property type="match status" value="1"/>
</dbReference>
<dbReference type="InterPro" id="IPR005337">
    <property type="entry name" value="RapZ-like"/>
</dbReference>
<organism evidence="2 3">
    <name type="scientific">Desulfopila aestuarii DSM 18488</name>
    <dbReference type="NCBI Taxonomy" id="1121416"/>
    <lineage>
        <taxon>Bacteria</taxon>
        <taxon>Pseudomonadati</taxon>
        <taxon>Thermodesulfobacteriota</taxon>
        <taxon>Desulfobulbia</taxon>
        <taxon>Desulfobulbales</taxon>
        <taxon>Desulfocapsaceae</taxon>
        <taxon>Desulfopila</taxon>
    </lineage>
</organism>
<sequence>MMKTQNGPEQFEVELFSFGFKYGTPEDANLVFDVRFLPNPYWEEGMRHLTGRDGAVADYVLTSVKGKEFLAYLAPLLRFLIKANREAGKAGLRIGIGCTGGHHRSVAVVEQLGQLLADDSFVLRFFHRDIDKE</sequence>
<evidence type="ECO:0000259" key="1">
    <source>
        <dbReference type="Pfam" id="PF22740"/>
    </source>
</evidence>
<feature type="domain" description="RapZ C-terminal" evidence="1">
    <location>
        <begin position="12"/>
        <end position="131"/>
    </location>
</feature>
<evidence type="ECO:0000313" key="3">
    <source>
        <dbReference type="Proteomes" id="UP000184603"/>
    </source>
</evidence>
<accession>A0A1M7Y5S6</accession>
<dbReference type="PANTHER" id="PTHR30448:SF0">
    <property type="entry name" value="RNASE ADAPTER PROTEIN RAPZ"/>
    <property type="match status" value="1"/>
</dbReference>